<evidence type="ECO:0000313" key="1">
    <source>
        <dbReference type="EMBL" id="CAR23528.1"/>
    </source>
</evidence>
<gene>
    <name evidence="1" type="ordered locus">KLTH0E11242g</name>
</gene>
<dbReference type="HOGENOM" id="CLU_064984_0_0_1"/>
<dbReference type="EMBL" id="CU928169">
    <property type="protein sequence ID" value="CAR23528.1"/>
    <property type="molecule type" value="Genomic_DNA"/>
</dbReference>
<keyword evidence="2" id="KW-1185">Reference proteome</keyword>
<name>C5DIB7_LACTC</name>
<evidence type="ECO:0000313" key="2">
    <source>
        <dbReference type="Proteomes" id="UP000002036"/>
    </source>
</evidence>
<proteinExistence type="predicted"/>
<dbReference type="Proteomes" id="UP000002036">
    <property type="component" value="Chromosome E"/>
</dbReference>
<dbReference type="RefSeq" id="XP_002553965.1">
    <property type="nucleotide sequence ID" value="XM_002553919.1"/>
</dbReference>
<dbReference type="AlphaFoldDB" id="C5DIB7"/>
<dbReference type="GeneID" id="8292131"/>
<organism evidence="1 2">
    <name type="scientific">Lachancea thermotolerans (strain ATCC 56472 / CBS 6340 / NRRL Y-8284)</name>
    <name type="common">Yeast</name>
    <name type="synonym">Kluyveromyces thermotolerans</name>
    <dbReference type="NCBI Taxonomy" id="559295"/>
    <lineage>
        <taxon>Eukaryota</taxon>
        <taxon>Fungi</taxon>
        <taxon>Dikarya</taxon>
        <taxon>Ascomycota</taxon>
        <taxon>Saccharomycotina</taxon>
        <taxon>Saccharomycetes</taxon>
        <taxon>Saccharomycetales</taxon>
        <taxon>Saccharomycetaceae</taxon>
        <taxon>Lachancea</taxon>
    </lineage>
</organism>
<reference evidence="1 2" key="1">
    <citation type="journal article" date="2009" name="Genome Res.">
        <title>Comparative genomics of protoploid Saccharomycetaceae.</title>
        <authorList>
            <consortium name="The Genolevures Consortium"/>
            <person name="Souciet J.-L."/>
            <person name="Dujon B."/>
            <person name="Gaillardin C."/>
            <person name="Johnston M."/>
            <person name="Baret P.V."/>
            <person name="Cliften P."/>
            <person name="Sherman D.J."/>
            <person name="Weissenbach J."/>
            <person name="Westhof E."/>
            <person name="Wincker P."/>
            <person name="Jubin C."/>
            <person name="Poulain J."/>
            <person name="Barbe V."/>
            <person name="Segurens B."/>
            <person name="Artiguenave F."/>
            <person name="Anthouard V."/>
            <person name="Vacherie B."/>
            <person name="Val M.-E."/>
            <person name="Fulton R.S."/>
            <person name="Minx P."/>
            <person name="Wilson R."/>
            <person name="Durrens P."/>
            <person name="Jean G."/>
            <person name="Marck C."/>
            <person name="Martin T."/>
            <person name="Nikolski M."/>
            <person name="Rolland T."/>
            <person name="Seret M.-L."/>
            <person name="Casaregola S."/>
            <person name="Despons L."/>
            <person name="Fairhead C."/>
            <person name="Fischer G."/>
            <person name="Lafontaine I."/>
            <person name="Leh V."/>
            <person name="Lemaire M."/>
            <person name="de Montigny J."/>
            <person name="Neuveglise C."/>
            <person name="Thierry A."/>
            <person name="Blanc-Lenfle I."/>
            <person name="Bleykasten C."/>
            <person name="Diffels J."/>
            <person name="Fritsch E."/>
            <person name="Frangeul L."/>
            <person name="Goeffon A."/>
            <person name="Jauniaux N."/>
            <person name="Kachouri-Lafond R."/>
            <person name="Payen C."/>
            <person name="Potier S."/>
            <person name="Pribylova L."/>
            <person name="Ozanne C."/>
            <person name="Richard G.-F."/>
            <person name="Sacerdot C."/>
            <person name="Straub M.-L."/>
            <person name="Talla E."/>
        </authorList>
    </citation>
    <scope>NUCLEOTIDE SEQUENCE [LARGE SCALE GENOMIC DNA]</scope>
    <source>
        <strain evidence="2">ATCC 56472 / CBS 6340 / NRRL Y-8284</strain>
    </source>
</reference>
<dbReference type="InParanoid" id="C5DIB7"/>
<dbReference type="eggNOG" id="ENOG502S7GU">
    <property type="taxonomic scope" value="Eukaryota"/>
</dbReference>
<dbReference type="OrthoDB" id="4038608at2759"/>
<accession>C5DIB7</accession>
<dbReference type="FunCoup" id="C5DIB7">
    <property type="interactions" value="21"/>
</dbReference>
<dbReference type="OMA" id="INHLFHA"/>
<sequence>MGYVTAGYPSRPHKRVKKQERRVYYDRKRLKVNEIDERRDLQLRDRLRGPASLQLLPTDVLERIFTLAGRENSMPVLNRFFQRCLRPTRYLVSRFILENYTQDLNSLLPRDSPVLLVLLDVTFRNGTLLQFLNENPQFLDCVHDAVVSPDQADELSRERRILLEQGRLEDINALHWQTEMHPESNKPMREFPAAFYQRPALFFENEISKRPVTYNQLLLRLQSSYAIQQPAWVCDLLIEWFFLENENFDINHLFHAVNLVLHLSVNDRPRFEDVSPLTKLITYMYLDVTDHLLQLLLCENLEDVGLIRERKVKIVNKFIRKFYRGSTELLSTDELWMTVHEVKDRRLVESISDYGGKPSFNVVK</sequence>
<protein>
    <submittedName>
        <fullName evidence="1">KLTH0E11242p</fullName>
    </submittedName>
</protein>
<dbReference type="KEGG" id="lth:KLTH0E11242g"/>